<dbReference type="InterPro" id="IPR047768">
    <property type="entry name" value="Tn5p-like"/>
</dbReference>
<dbReference type="Pfam" id="PF02281">
    <property type="entry name" value="Dimer_Tnp_Tn5"/>
    <property type="match status" value="1"/>
</dbReference>
<dbReference type="InterPro" id="IPR014737">
    <property type="entry name" value="Transposase_Tn5-like_C"/>
</dbReference>
<comment type="caution">
    <text evidence="3">The sequence shown here is derived from an EMBL/GenBank/DDBJ whole genome shotgun (WGS) entry which is preliminary data.</text>
</comment>
<dbReference type="PANTHER" id="PTHR37319">
    <property type="entry name" value="TRANSPOSASE"/>
    <property type="match status" value="1"/>
</dbReference>
<organism evidence="3 4">
    <name type="scientific">Thiorhodococcus drewsii AZ1</name>
    <dbReference type="NCBI Taxonomy" id="765913"/>
    <lineage>
        <taxon>Bacteria</taxon>
        <taxon>Pseudomonadati</taxon>
        <taxon>Pseudomonadota</taxon>
        <taxon>Gammaproteobacteria</taxon>
        <taxon>Chromatiales</taxon>
        <taxon>Chromatiaceae</taxon>
        <taxon>Thiorhodococcus</taxon>
    </lineage>
</organism>
<name>G2E8J0_9GAMM</name>
<dbReference type="PANTHER" id="PTHR37319:SF1">
    <property type="entry name" value="TRANSPOSASE TN5 DIMERISATION DOMAIN-CONTAINING PROTEIN"/>
    <property type="match status" value="1"/>
</dbReference>
<keyword evidence="4" id="KW-1185">Reference proteome</keyword>
<evidence type="ECO:0000259" key="1">
    <source>
        <dbReference type="Pfam" id="PF02281"/>
    </source>
</evidence>
<dbReference type="eggNOG" id="COG3385">
    <property type="taxonomic scope" value="Bacteria"/>
</dbReference>
<dbReference type="InterPro" id="IPR003201">
    <property type="entry name" value="Transposase_Tn5"/>
</dbReference>
<dbReference type="Pfam" id="PF14706">
    <property type="entry name" value="Tnp_DNA_bind"/>
    <property type="match status" value="1"/>
</dbReference>
<gene>
    <name evidence="3" type="ORF">ThidrDRAFT_4604</name>
</gene>
<evidence type="ECO:0000313" key="3">
    <source>
        <dbReference type="EMBL" id="EGV27584.1"/>
    </source>
</evidence>
<feature type="domain" description="Transposase Tn5-like N-terminal" evidence="2">
    <location>
        <begin position="25"/>
        <end position="80"/>
    </location>
</feature>
<dbReference type="InterPro" id="IPR012337">
    <property type="entry name" value="RNaseH-like_sf"/>
</dbReference>
<dbReference type="RefSeq" id="WP_007043315.1">
    <property type="nucleotide sequence ID" value="NZ_AFWT01000084.1"/>
</dbReference>
<dbReference type="InterPro" id="IPR054836">
    <property type="entry name" value="Tn5_transposase"/>
</dbReference>
<accession>G2E8J0</accession>
<dbReference type="Gene3D" id="1.10.246.40">
    <property type="entry name" value="Tn5 transposase, domain 1"/>
    <property type="match status" value="1"/>
</dbReference>
<dbReference type="Gene3D" id="3.90.350.10">
    <property type="entry name" value="Transposase Inhibitor Protein From Tn5, Chain A, domain 1"/>
    <property type="match status" value="1"/>
</dbReference>
<dbReference type="InterPro" id="IPR014735">
    <property type="entry name" value="Transposase_Tn5-like_N"/>
</dbReference>
<dbReference type="EMBL" id="AFWT01000084">
    <property type="protein sequence ID" value="EGV27584.1"/>
    <property type="molecule type" value="Genomic_DNA"/>
</dbReference>
<dbReference type="Gene3D" id="1.10.740.10">
    <property type="entry name" value="Transferase Inhibitor Protein From Tn5, Chain"/>
    <property type="match status" value="1"/>
</dbReference>
<feature type="domain" description="Transposase Tn5 dimerisation" evidence="1">
    <location>
        <begin position="378"/>
        <end position="472"/>
    </location>
</feature>
<dbReference type="Proteomes" id="UP000004200">
    <property type="component" value="Unassembled WGS sequence"/>
</dbReference>
<dbReference type="AlphaFoldDB" id="G2E8J0"/>
<dbReference type="STRING" id="765913.ThidrDRAFT_4604"/>
<dbReference type="SUPFAM" id="SSF53098">
    <property type="entry name" value="Ribonuclease H-like"/>
    <property type="match status" value="1"/>
</dbReference>
<dbReference type="NCBIfam" id="NF033590">
    <property type="entry name" value="transpos_IS4_3"/>
    <property type="match status" value="1"/>
</dbReference>
<evidence type="ECO:0000259" key="2">
    <source>
        <dbReference type="Pfam" id="PF14706"/>
    </source>
</evidence>
<protein>
    <submittedName>
        <fullName evidence="3">Transposase IS4 family protein</fullName>
    </submittedName>
</protein>
<sequence>MHETARNQPIGRAPEFPEDLPLGTLEQELGTIDLGDVRLNRRSRRVLGKLGTKPSESIPTACGGWDETRAAYRLLDQDRVTAKRVLAPHVERTEERLRAHERVLCIQDTTELDYTTKKGRMNGLGPLNYESRWGLYLHPTLAVTPDRIPLGVLDTHTWARKPGRLGQDKAVSRPLEEKESARWVEGFAQVNALAEALPDTRLTYIADREGDLYDLFVEAPCPDHGADWLVRGQYHERRLSDGRTLREALADAPVLTTISFTRPGGHGKPARPVEQHLKAVRVTLKAPHRRDRRLSKVTVTALLATEIDPPSNDDPLEWLLLTNLPVETPEQALEKIAWYLCRWHVEVFFKILKSGCKIERLQLEERKHLEPAITFYMIIAWRVLLLTHLGRACPELPCDVVFDAAEWQAVYLVTQRQAPPEEPPSLDAMVRMVATLGGFLNRKSDGFPGPQSLWIGLQRAADFVLALEAQRSAGASYG</sequence>
<proteinExistence type="predicted"/>
<dbReference type="InterPro" id="IPR038215">
    <property type="entry name" value="TN5-like_N_sf"/>
</dbReference>
<reference evidence="3 4" key="1">
    <citation type="submission" date="2011-06" db="EMBL/GenBank/DDBJ databases">
        <title>The draft genome of Thiorhodococcus drewsii AZ1.</title>
        <authorList>
            <consortium name="US DOE Joint Genome Institute (JGI-PGF)"/>
            <person name="Lucas S."/>
            <person name="Han J."/>
            <person name="Lapidus A."/>
            <person name="Cheng J.-F."/>
            <person name="Goodwin L."/>
            <person name="Pitluck S."/>
            <person name="Peters L."/>
            <person name="Land M.L."/>
            <person name="Hauser L."/>
            <person name="Vogl K."/>
            <person name="Liu Z."/>
            <person name="Imhoff J."/>
            <person name="Thiel V."/>
            <person name="Frigaard N.-U."/>
            <person name="Bryant D.A."/>
            <person name="Woyke T.J."/>
        </authorList>
    </citation>
    <scope>NUCLEOTIDE SEQUENCE [LARGE SCALE GENOMIC DNA]</scope>
    <source>
        <strain evidence="3 4">AZ1</strain>
    </source>
</reference>
<evidence type="ECO:0000313" key="4">
    <source>
        <dbReference type="Proteomes" id="UP000004200"/>
    </source>
</evidence>